<evidence type="ECO:0000259" key="1">
    <source>
        <dbReference type="Pfam" id="PF00534"/>
    </source>
</evidence>
<dbReference type="Gene3D" id="3.40.50.2000">
    <property type="entry name" value="Glycogen Phosphorylase B"/>
    <property type="match status" value="2"/>
</dbReference>
<dbReference type="Pfam" id="PF13439">
    <property type="entry name" value="Glyco_transf_4"/>
    <property type="match status" value="1"/>
</dbReference>
<organism evidence="3 4">
    <name type="scientific">Arsenicibacter rosenii</name>
    <dbReference type="NCBI Taxonomy" id="1750698"/>
    <lineage>
        <taxon>Bacteria</taxon>
        <taxon>Pseudomonadati</taxon>
        <taxon>Bacteroidota</taxon>
        <taxon>Cytophagia</taxon>
        <taxon>Cytophagales</taxon>
        <taxon>Spirosomataceae</taxon>
        <taxon>Arsenicibacter</taxon>
    </lineage>
</organism>
<dbReference type="EMBL" id="MORL01000009">
    <property type="protein sequence ID" value="OIN57793.1"/>
    <property type="molecule type" value="Genomic_DNA"/>
</dbReference>
<dbReference type="Proteomes" id="UP000181790">
    <property type="component" value="Unassembled WGS sequence"/>
</dbReference>
<feature type="domain" description="Glycosyl transferase family 1" evidence="1">
    <location>
        <begin position="179"/>
        <end position="338"/>
    </location>
</feature>
<dbReference type="SUPFAM" id="SSF53756">
    <property type="entry name" value="UDP-Glycosyltransferase/glycogen phosphorylase"/>
    <property type="match status" value="1"/>
</dbReference>
<evidence type="ECO:0000313" key="3">
    <source>
        <dbReference type="EMBL" id="OIN57793.1"/>
    </source>
</evidence>
<comment type="caution">
    <text evidence="3">The sequence shown here is derived from an EMBL/GenBank/DDBJ whole genome shotgun (WGS) entry which is preliminary data.</text>
</comment>
<dbReference type="GO" id="GO:0016757">
    <property type="term" value="F:glycosyltransferase activity"/>
    <property type="evidence" value="ECO:0007669"/>
    <property type="project" value="InterPro"/>
</dbReference>
<reference evidence="3 4" key="1">
    <citation type="submission" date="2016-10" db="EMBL/GenBank/DDBJ databases">
        <title>Arsenicibacter rosenii gen. nov., sp. nov., an efficient arsenic-methylating bacterium isolated from an arsenic-contaminated paddy soil.</title>
        <authorList>
            <person name="Huang K."/>
        </authorList>
    </citation>
    <scope>NUCLEOTIDE SEQUENCE [LARGE SCALE GENOMIC DNA]</scope>
    <source>
        <strain evidence="3 4">SM-1</strain>
    </source>
</reference>
<name>A0A1S2VGD4_9BACT</name>
<dbReference type="InterPro" id="IPR028098">
    <property type="entry name" value="Glyco_trans_4-like_N"/>
</dbReference>
<gene>
    <name evidence="3" type="ORF">BLX24_16970</name>
</gene>
<evidence type="ECO:0000313" key="4">
    <source>
        <dbReference type="Proteomes" id="UP000181790"/>
    </source>
</evidence>
<dbReference type="Pfam" id="PF00534">
    <property type="entry name" value="Glycos_transf_1"/>
    <property type="match status" value="1"/>
</dbReference>
<sequence length="379" mass="43099">MRPDTMLSEHLTRHVLLTGPHHVHNRGGIGGVIAIYARYFKPFKCLASYRPFTNKLLYIPYFAVQYTRFCWRLWQDKDIEIVHIHGAAEGSFYRKYLLFKAAKGLFSRKVIYHIHSGSFLDFYMSRSSRVQGWVREMVEGSDVVICLSEGWKRLYTRRFARAHVMVLPNVVSPPDVPVNRQRKGPLKLLFLGLIGERKGIFDLLDVFYAHKKEWAGRITLTIGGNGETDRVQQTIQEYGLEDMVTFAGWVSGAKKTELLLASDVFALPSYNEALPLSILEAMSYEMPVISTRIGGIPDMVVHDQNGFLVEPGDRDDIYACIRRMLTEDGLVEMMGRESARMIRGFYPDAVFTQLAGIYEHLLTPEAVKADAAGKPVNNL</sequence>
<accession>A0A1S2VGD4</accession>
<dbReference type="CDD" id="cd03801">
    <property type="entry name" value="GT4_PimA-like"/>
    <property type="match status" value="1"/>
</dbReference>
<keyword evidence="4" id="KW-1185">Reference proteome</keyword>
<dbReference type="AlphaFoldDB" id="A0A1S2VGD4"/>
<dbReference type="PANTHER" id="PTHR12526">
    <property type="entry name" value="GLYCOSYLTRANSFERASE"/>
    <property type="match status" value="1"/>
</dbReference>
<dbReference type="InterPro" id="IPR001296">
    <property type="entry name" value="Glyco_trans_1"/>
</dbReference>
<proteinExistence type="predicted"/>
<feature type="domain" description="Glycosyltransferase subfamily 4-like N-terminal" evidence="2">
    <location>
        <begin position="57"/>
        <end position="171"/>
    </location>
</feature>
<evidence type="ECO:0000259" key="2">
    <source>
        <dbReference type="Pfam" id="PF13439"/>
    </source>
</evidence>
<protein>
    <submittedName>
        <fullName evidence="3">Uncharacterized protein</fullName>
    </submittedName>
</protein>